<evidence type="ECO:0000256" key="4">
    <source>
        <dbReference type="ARBA" id="ARBA00022960"/>
    </source>
</evidence>
<dbReference type="Proteomes" id="UP000178944">
    <property type="component" value="Unassembled WGS sequence"/>
</dbReference>
<feature type="active site" description="Acyl-ester intermediate" evidence="7">
    <location>
        <position position="46"/>
    </location>
</feature>
<dbReference type="PANTHER" id="PTHR21581:SF6">
    <property type="entry name" value="TRAFFICKING PROTEIN PARTICLE COMPLEX SUBUNIT 12"/>
    <property type="match status" value="1"/>
</dbReference>
<accession>A0A1G1YRH8</accession>
<proteinExistence type="inferred from homology"/>
<protein>
    <recommendedName>
        <fullName evidence="10">Peptidase S11 D-alanyl-D-alanine carboxypeptidase A N-terminal domain-containing protein</fullName>
    </recommendedName>
</protein>
<evidence type="ECO:0000256" key="8">
    <source>
        <dbReference type="PIRSR" id="PIRSR618044-2"/>
    </source>
</evidence>
<dbReference type="InterPro" id="IPR001967">
    <property type="entry name" value="Peptidase_S11_N"/>
</dbReference>
<dbReference type="InterPro" id="IPR018044">
    <property type="entry name" value="Peptidase_S11"/>
</dbReference>
<name>A0A1G1YRH8_9BACT</name>
<evidence type="ECO:0000256" key="3">
    <source>
        <dbReference type="ARBA" id="ARBA00022801"/>
    </source>
</evidence>
<dbReference type="GO" id="GO:0071555">
    <property type="term" value="P:cell wall organization"/>
    <property type="evidence" value="ECO:0007669"/>
    <property type="project" value="UniProtKB-KW"/>
</dbReference>
<comment type="similarity">
    <text evidence="1 9">Belongs to the peptidase S11 family.</text>
</comment>
<dbReference type="GO" id="GO:0009002">
    <property type="term" value="F:serine-type D-Ala-D-Ala carboxypeptidase activity"/>
    <property type="evidence" value="ECO:0007669"/>
    <property type="project" value="InterPro"/>
</dbReference>
<feature type="non-terminal residue" evidence="11">
    <location>
        <position position="1"/>
    </location>
</feature>
<dbReference type="GO" id="GO:0008360">
    <property type="term" value="P:regulation of cell shape"/>
    <property type="evidence" value="ECO:0007669"/>
    <property type="project" value="UniProtKB-KW"/>
</dbReference>
<dbReference type="Gene3D" id="3.40.710.10">
    <property type="entry name" value="DD-peptidase/beta-lactamase superfamily"/>
    <property type="match status" value="1"/>
</dbReference>
<feature type="active site" description="Proton acceptor" evidence="7">
    <location>
        <position position="49"/>
    </location>
</feature>
<reference evidence="11 12" key="1">
    <citation type="journal article" date="2016" name="Nat. Commun.">
        <title>Thousands of microbial genomes shed light on interconnected biogeochemical processes in an aquifer system.</title>
        <authorList>
            <person name="Anantharaman K."/>
            <person name="Brown C.T."/>
            <person name="Hug L.A."/>
            <person name="Sharon I."/>
            <person name="Castelle C.J."/>
            <person name="Probst A.J."/>
            <person name="Thomas B.C."/>
            <person name="Singh A."/>
            <person name="Wilkins M.J."/>
            <person name="Karaoz U."/>
            <person name="Brodie E.L."/>
            <person name="Williams K.H."/>
            <person name="Hubbard S.S."/>
            <person name="Banfield J.F."/>
        </authorList>
    </citation>
    <scope>NUCLEOTIDE SEQUENCE [LARGE SCALE GENOMIC DNA]</scope>
</reference>
<keyword evidence="6" id="KW-0961">Cell wall biogenesis/degradation</keyword>
<dbReference type="SUPFAM" id="SSF56601">
    <property type="entry name" value="beta-lactamase/transpeptidase-like"/>
    <property type="match status" value="1"/>
</dbReference>
<evidence type="ECO:0000256" key="5">
    <source>
        <dbReference type="ARBA" id="ARBA00022984"/>
    </source>
</evidence>
<dbReference type="AlphaFoldDB" id="A0A1G1YRH8"/>
<dbReference type="PRINTS" id="PR00725">
    <property type="entry name" value="DADACBPTASE1"/>
</dbReference>
<gene>
    <name evidence="11" type="ORF">A2951_00670</name>
</gene>
<evidence type="ECO:0000256" key="7">
    <source>
        <dbReference type="PIRSR" id="PIRSR618044-1"/>
    </source>
</evidence>
<organism evidence="11 12">
    <name type="scientific">Candidatus Buchananbacteria bacterium RIFCSPLOWO2_01_FULL_56_15</name>
    <dbReference type="NCBI Taxonomy" id="1797547"/>
    <lineage>
        <taxon>Bacteria</taxon>
        <taxon>Candidatus Buchananiibacteriota</taxon>
    </lineage>
</organism>
<evidence type="ECO:0000313" key="11">
    <source>
        <dbReference type="EMBL" id="OGY54953.1"/>
    </source>
</evidence>
<evidence type="ECO:0000259" key="10">
    <source>
        <dbReference type="Pfam" id="PF00768"/>
    </source>
</evidence>
<keyword evidence="3" id="KW-0378">Hydrolase</keyword>
<evidence type="ECO:0000256" key="9">
    <source>
        <dbReference type="RuleBase" id="RU004016"/>
    </source>
</evidence>
<evidence type="ECO:0000256" key="1">
    <source>
        <dbReference type="ARBA" id="ARBA00007164"/>
    </source>
</evidence>
<evidence type="ECO:0000256" key="6">
    <source>
        <dbReference type="ARBA" id="ARBA00023316"/>
    </source>
</evidence>
<dbReference type="Pfam" id="PF00768">
    <property type="entry name" value="Peptidase_S11"/>
    <property type="match status" value="1"/>
</dbReference>
<dbReference type="PANTHER" id="PTHR21581">
    <property type="entry name" value="D-ALANYL-D-ALANINE CARBOXYPEPTIDASE"/>
    <property type="match status" value="1"/>
</dbReference>
<dbReference type="GO" id="GO:0009252">
    <property type="term" value="P:peptidoglycan biosynthetic process"/>
    <property type="evidence" value="ECO:0007669"/>
    <property type="project" value="UniProtKB-KW"/>
</dbReference>
<dbReference type="InterPro" id="IPR012338">
    <property type="entry name" value="Beta-lactam/transpept-like"/>
</dbReference>
<feature type="active site" evidence="7">
    <location>
        <position position="101"/>
    </location>
</feature>
<keyword evidence="2" id="KW-0732">Signal</keyword>
<evidence type="ECO:0000313" key="12">
    <source>
        <dbReference type="Proteomes" id="UP000178944"/>
    </source>
</evidence>
<sequence length="267" mass="28484">RPAAPRRIEGESLGIQTTARAVLVADNASGAVLYAKHDQASQPIASITKLMTALVFLDHNPGWETKVTVTAADQRDGGIVYLNQGETVTVRDLFHLMLVASANEAAAALARSTGLENFVAAMNQKAAELGMNQSQFTDETGLSAGNIASPRDLVTLAGAAFSQPDLARAVTTSQYLFTVGSSGRRRLAVSTDQLLQSFINTGPYRITGAKTGHLDEAGYTLVVTVQKDNGPTVTLVLLGAASQPDRWQEAKGLVDWVFGHYRWPDES</sequence>
<comment type="caution">
    <text evidence="11">The sequence shown here is derived from an EMBL/GenBank/DDBJ whole genome shotgun (WGS) entry which is preliminary data.</text>
</comment>
<keyword evidence="4" id="KW-0133">Cell shape</keyword>
<keyword evidence="5" id="KW-0573">Peptidoglycan synthesis</keyword>
<feature type="binding site" evidence="8">
    <location>
        <position position="210"/>
    </location>
    <ligand>
        <name>substrate</name>
    </ligand>
</feature>
<dbReference type="EMBL" id="MHIQ01000013">
    <property type="protein sequence ID" value="OGY54953.1"/>
    <property type="molecule type" value="Genomic_DNA"/>
</dbReference>
<dbReference type="GO" id="GO:0006508">
    <property type="term" value="P:proteolysis"/>
    <property type="evidence" value="ECO:0007669"/>
    <property type="project" value="InterPro"/>
</dbReference>
<feature type="domain" description="Peptidase S11 D-alanyl-D-alanine carboxypeptidase A N-terminal" evidence="10">
    <location>
        <begin position="16"/>
        <end position="240"/>
    </location>
</feature>
<evidence type="ECO:0000256" key="2">
    <source>
        <dbReference type="ARBA" id="ARBA00022729"/>
    </source>
</evidence>